<sequence>MMNEKKLTQYKYRLTGHRVFIEATAMISVMTAALIMIYWIGNTWMQMMLSLIWICFAVLAALYLKERVTSADLLTSVMYVFIASTFLNQALLSISAGSFTLFLYRLLLLVCMAVFLVHAARTGGFGHLWAASPIKGTLLFLLFWLAYAAVSLIWSWSIIEGMKYLLLLGIGIAFLFLAVFTFTTVRQMLVFHLIWLVMSGVLIFIGLINHFARIQLPTSSLYGGPDYKQGYPTAVFTNQNDFATLLAIAVFFYLAAARNIRQPLIRLINLLLAGLSVWLIVLTESRASLLGAVAGIAFYLFLMLPEKTRKGVFWAGVAAALTGMVVFSGKLFEKLQNVLGGPAVFSVNENPSSNTVRMNLLKSAWHYLGDSFGFGTGAGNIPVYLEHQPVRNTDQIFEVHNWLMELTGNFGFLFGAGYLAMYLALFAALLKIHSGKIGRSTRLLVETCMTAQVAFLVSSISPSSVSNLYFHWVFLGFVLCTVSVLYQSKSRERLSE</sequence>
<feature type="transmembrane region" description="Helical" evidence="5">
    <location>
        <begin position="287"/>
        <end position="304"/>
    </location>
</feature>
<dbReference type="InterPro" id="IPR051533">
    <property type="entry name" value="WaaL-like"/>
</dbReference>
<keyword evidence="3 5" id="KW-1133">Transmembrane helix</keyword>
<dbReference type="PANTHER" id="PTHR37422">
    <property type="entry name" value="TEICHURONIC ACID BIOSYNTHESIS PROTEIN TUAE"/>
    <property type="match status" value="1"/>
</dbReference>
<evidence type="ECO:0000256" key="3">
    <source>
        <dbReference type="ARBA" id="ARBA00022989"/>
    </source>
</evidence>
<evidence type="ECO:0000256" key="1">
    <source>
        <dbReference type="ARBA" id="ARBA00004141"/>
    </source>
</evidence>
<feature type="domain" description="O-antigen ligase-related" evidence="6">
    <location>
        <begin position="272"/>
        <end position="413"/>
    </location>
</feature>
<protein>
    <submittedName>
        <fullName evidence="7">O-antigen ligase family protein</fullName>
    </submittedName>
</protein>
<feature type="transmembrane region" description="Helical" evidence="5">
    <location>
        <begin position="443"/>
        <end position="462"/>
    </location>
</feature>
<comment type="subcellular location">
    <subcellularLocation>
        <location evidence="1">Membrane</location>
        <topology evidence="1">Multi-pass membrane protein</topology>
    </subcellularLocation>
</comment>
<keyword evidence="7" id="KW-0436">Ligase</keyword>
<evidence type="ECO:0000256" key="4">
    <source>
        <dbReference type="ARBA" id="ARBA00023136"/>
    </source>
</evidence>
<dbReference type="EMBL" id="JAMAST010000004">
    <property type="protein sequence ID" value="MCL1631549.1"/>
    <property type="molecule type" value="Genomic_DNA"/>
</dbReference>
<reference evidence="7 8" key="1">
    <citation type="submission" date="2022-05" db="EMBL/GenBank/DDBJ databases">
        <title>Sporolactobacillus sp nov CPB3-1, isolated from tree bark (Mangifera indica L.).</title>
        <authorList>
            <person name="Phuengjayaem S."/>
            <person name="Tanasupawat S."/>
        </authorList>
    </citation>
    <scope>NUCLEOTIDE SEQUENCE [LARGE SCALE GENOMIC DNA]</scope>
    <source>
        <strain evidence="7 8">CPB3-1</strain>
    </source>
</reference>
<feature type="transmembrane region" description="Helical" evidence="5">
    <location>
        <begin position="242"/>
        <end position="257"/>
    </location>
</feature>
<feature type="transmembrane region" description="Helical" evidence="5">
    <location>
        <begin position="311"/>
        <end position="332"/>
    </location>
</feature>
<proteinExistence type="predicted"/>
<dbReference type="NCBIfam" id="NF047675">
    <property type="entry name" value="TeichurnBiosyTuaE"/>
    <property type="match status" value="1"/>
</dbReference>
<dbReference type="Proteomes" id="UP001203004">
    <property type="component" value="Unassembled WGS sequence"/>
</dbReference>
<keyword evidence="4 5" id="KW-0472">Membrane</keyword>
<keyword evidence="2 5" id="KW-0812">Transmembrane</keyword>
<accession>A0ABT0MB86</accession>
<dbReference type="GO" id="GO:0016874">
    <property type="term" value="F:ligase activity"/>
    <property type="evidence" value="ECO:0007669"/>
    <property type="project" value="UniProtKB-KW"/>
</dbReference>
<dbReference type="InterPro" id="IPR007016">
    <property type="entry name" value="O-antigen_ligase-rel_domated"/>
</dbReference>
<feature type="transmembrane region" description="Helical" evidence="5">
    <location>
        <begin position="76"/>
        <end position="96"/>
    </location>
</feature>
<feature type="transmembrane region" description="Helical" evidence="5">
    <location>
        <begin position="264"/>
        <end position="281"/>
    </location>
</feature>
<organism evidence="7 8">
    <name type="scientific">Sporolactobacillus mangiferae</name>
    <dbReference type="NCBI Taxonomy" id="2940498"/>
    <lineage>
        <taxon>Bacteria</taxon>
        <taxon>Bacillati</taxon>
        <taxon>Bacillota</taxon>
        <taxon>Bacilli</taxon>
        <taxon>Bacillales</taxon>
        <taxon>Sporolactobacillaceae</taxon>
        <taxon>Sporolactobacillus</taxon>
    </lineage>
</organism>
<feature type="transmembrane region" description="Helical" evidence="5">
    <location>
        <begin position="164"/>
        <end position="182"/>
    </location>
</feature>
<evidence type="ECO:0000256" key="5">
    <source>
        <dbReference type="SAM" id="Phobius"/>
    </source>
</evidence>
<feature type="transmembrane region" description="Helical" evidence="5">
    <location>
        <begin position="139"/>
        <end position="158"/>
    </location>
</feature>
<feature type="transmembrane region" description="Helical" evidence="5">
    <location>
        <begin position="102"/>
        <end position="119"/>
    </location>
</feature>
<feature type="transmembrane region" description="Helical" evidence="5">
    <location>
        <begin position="468"/>
        <end position="486"/>
    </location>
</feature>
<evidence type="ECO:0000313" key="8">
    <source>
        <dbReference type="Proteomes" id="UP001203004"/>
    </source>
</evidence>
<gene>
    <name evidence="7" type="ORF">M3N64_06250</name>
</gene>
<dbReference type="PANTHER" id="PTHR37422:SF23">
    <property type="entry name" value="TEICHURONIC ACID BIOSYNTHESIS PROTEIN TUAE"/>
    <property type="match status" value="1"/>
</dbReference>
<feature type="transmembrane region" description="Helical" evidence="5">
    <location>
        <begin position="20"/>
        <end position="41"/>
    </location>
</feature>
<evidence type="ECO:0000256" key="2">
    <source>
        <dbReference type="ARBA" id="ARBA00022692"/>
    </source>
</evidence>
<feature type="transmembrane region" description="Helical" evidence="5">
    <location>
        <begin position="47"/>
        <end position="64"/>
    </location>
</feature>
<feature type="transmembrane region" description="Helical" evidence="5">
    <location>
        <begin position="410"/>
        <end position="431"/>
    </location>
</feature>
<name>A0ABT0MB86_9BACL</name>
<evidence type="ECO:0000313" key="7">
    <source>
        <dbReference type="EMBL" id="MCL1631549.1"/>
    </source>
</evidence>
<keyword evidence="8" id="KW-1185">Reference proteome</keyword>
<dbReference type="Pfam" id="PF04932">
    <property type="entry name" value="Wzy_C"/>
    <property type="match status" value="1"/>
</dbReference>
<evidence type="ECO:0000259" key="6">
    <source>
        <dbReference type="Pfam" id="PF04932"/>
    </source>
</evidence>
<feature type="transmembrane region" description="Helical" evidence="5">
    <location>
        <begin position="189"/>
        <end position="212"/>
    </location>
</feature>
<comment type="caution">
    <text evidence="7">The sequence shown here is derived from an EMBL/GenBank/DDBJ whole genome shotgun (WGS) entry which is preliminary data.</text>
</comment>
<dbReference type="RefSeq" id="WP_249099864.1">
    <property type="nucleotide sequence ID" value="NZ_JAMAST010000004.1"/>
</dbReference>